<keyword evidence="4" id="KW-0804">Transcription</keyword>
<dbReference type="AlphaFoldDB" id="C4G9T7"/>
<dbReference type="InterPro" id="IPR005119">
    <property type="entry name" value="LysR_subst-bd"/>
</dbReference>
<dbReference type="STRING" id="626523.GCWU000342_00742"/>
<dbReference type="eggNOG" id="COG0583">
    <property type="taxonomic scope" value="Bacteria"/>
</dbReference>
<comment type="similarity">
    <text evidence="1">Belongs to the LysR transcriptional regulatory family.</text>
</comment>
<organism evidence="6 7">
    <name type="scientific">Shuttleworthella satelles DSM 14600</name>
    <dbReference type="NCBI Taxonomy" id="626523"/>
    <lineage>
        <taxon>Bacteria</taxon>
        <taxon>Bacillati</taxon>
        <taxon>Bacillota</taxon>
        <taxon>Clostridia</taxon>
        <taxon>Lachnospirales</taxon>
        <taxon>Lachnospiraceae</taxon>
        <taxon>Shuttleworthella</taxon>
    </lineage>
</organism>
<protein>
    <submittedName>
        <fullName evidence="6">LysR substrate binding domain protein</fullName>
    </submittedName>
</protein>
<keyword evidence="7" id="KW-1185">Reference proteome</keyword>
<dbReference type="SUPFAM" id="SSF46785">
    <property type="entry name" value="Winged helix' DNA-binding domain"/>
    <property type="match status" value="1"/>
</dbReference>
<dbReference type="InterPro" id="IPR036390">
    <property type="entry name" value="WH_DNA-bd_sf"/>
</dbReference>
<dbReference type="HOGENOM" id="CLU_039613_6_1_9"/>
<evidence type="ECO:0000256" key="3">
    <source>
        <dbReference type="ARBA" id="ARBA00023125"/>
    </source>
</evidence>
<evidence type="ECO:0000256" key="1">
    <source>
        <dbReference type="ARBA" id="ARBA00009437"/>
    </source>
</evidence>
<dbReference type="EMBL" id="ACIP02000001">
    <property type="protein sequence ID" value="EEP29384.1"/>
    <property type="molecule type" value="Genomic_DNA"/>
</dbReference>
<evidence type="ECO:0000256" key="4">
    <source>
        <dbReference type="ARBA" id="ARBA00023163"/>
    </source>
</evidence>
<proteinExistence type="inferred from homology"/>
<dbReference type="PANTHER" id="PTHR30126:SF40">
    <property type="entry name" value="HTH-TYPE TRANSCRIPTIONAL REGULATOR GLTR"/>
    <property type="match status" value="1"/>
</dbReference>
<name>C4G9T7_9FIRM</name>
<dbReference type="Gene3D" id="1.10.10.10">
    <property type="entry name" value="Winged helix-like DNA-binding domain superfamily/Winged helix DNA-binding domain"/>
    <property type="match status" value="1"/>
</dbReference>
<reference evidence="6" key="1">
    <citation type="submission" date="2009-04" db="EMBL/GenBank/DDBJ databases">
        <authorList>
            <person name="Weinstock G."/>
            <person name="Sodergren E."/>
            <person name="Clifton S."/>
            <person name="Fulton L."/>
            <person name="Fulton B."/>
            <person name="Courtney L."/>
            <person name="Fronick C."/>
            <person name="Harrison M."/>
            <person name="Strong C."/>
            <person name="Farmer C."/>
            <person name="Delahaunty K."/>
            <person name="Markovic C."/>
            <person name="Hall O."/>
            <person name="Minx P."/>
            <person name="Tomlinson C."/>
            <person name="Mitreva M."/>
            <person name="Nelson J."/>
            <person name="Hou S."/>
            <person name="Wollam A."/>
            <person name="Pepin K.H."/>
            <person name="Johnson M."/>
            <person name="Bhonagiri V."/>
            <person name="Nash W.E."/>
            <person name="Warren W."/>
            <person name="Chinwalla A."/>
            <person name="Mardis E.R."/>
            <person name="Wilson R.K."/>
        </authorList>
    </citation>
    <scope>NUCLEOTIDE SEQUENCE [LARGE SCALE GENOMIC DNA]</scope>
    <source>
        <strain evidence="6">DSM 14600</strain>
    </source>
</reference>
<accession>C4G9T7</accession>
<dbReference type="Proteomes" id="UP000003494">
    <property type="component" value="Unassembled WGS sequence"/>
</dbReference>
<dbReference type="PRINTS" id="PR00039">
    <property type="entry name" value="HTHLYSR"/>
</dbReference>
<gene>
    <name evidence="6" type="ORF">GCWU000342_00742</name>
</gene>
<dbReference type="Gene3D" id="3.40.190.290">
    <property type="match status" value="1"/>
</dbReference>
<dbReference type="FunFam" id="1.10.10.10:FF:000001">
    <property type="entry name" value="LysR family transcriptional regulator"/>
    <property type="match status" value="1"/>
</dbReference>
<evidence type="ECO:0000259" key="5">
    <source>
        <dbReference type="PROSITE" id="PS50931"/>
    </source>
</evidence>
<dbReference type="PROSITE" id="PS50931">
    <property type="entry name" value="HTH_LYSR"/>
    <property type="match status" value="1"/>
</dbReference>
<dbReference type="Pfam" id="PF03466">
    <property type="entry name" value="LysR_substrate"/>
    <property type="match status" value="1"/>
</dbReference>
<comment type="caution">
    <text evidence="6">The sequence shown here is derived from an EMBL/GenBank/DDBJ whole genome shotgun (WGS) entry which is preliminary data.</text>
</comment>
<dbReference type="InterPro" id="IPR036388">
    <property type="entry name" value="WH-like_DNA-bd_sf"/>
</dbReference>
<dbReference type="GO" id="GO:0003700">
    <property type="term" value="F:DNA-binding transcription factor activity"/>
    <property type="evidence" value="ECO:0007669"/>
    <property type="project" value="InterPro"/>
</dbReference>
<dbReference type="PANTHER" id="PTHR30126">
    <property type="entry name" value="HTH-TYPE TRANSCRIPTIONAL REGULATOR"/>
    <property type="match status" value="1"/>
</dbReference>
<dbReference type="SUPFAM" id="SSF53850">
    <property type="entry name" value="Periplasmic binding protein-like II"/>
    <property type="match status" value="1"/>
</dbReference>
<dbReference type="Pfam" id="PF00126">
    <property type="entry name" value="HTH_1"/>
    <property type="match status" value="1"/>
</dbReference>
<evidence type="ECO:0000256" key="2">
    <source>
        <dbReference type="ARBA" id="ARBA00023015"/>
    </source>
</evidence>
<dbReference type="CDD" id="cd05466">
    <property type="entry name" value="PBP2_LTTR_substrate"/>
    <property type="match status" value="1"/>
</dbReference>
<keyword evidence="3" id="KW-0238">DNA-binding</keyword>
<dbReference type="GO" id="GO:0000976">
    <property type="term" value="F:transcription cis-regulatory region binding"/>
    <property type="evidence" value="ECO:0007669"/>
    <property type="project" value="TreeGrafter"/>
</dbReference>
<evidence type="ECO:0000313" key="7">
    <source>
        <dbReference type="Proteomes" id="UP000003494"/>
    </source>
</evidence>
<feature type="domain" description="HTH lysR-type" evidence="5">
    <location>
        <begin position="30"/>
        <end position="87"/>
    </location>
</feature>
<keyword evidence="2" id="KW-0805">Transcription regulation</keyword>
<sequence length="319" mass="37348">MNISCILWQGFRKYSVFRRIKSKKGRGKSMEIRQLVTFERVAECLSFSRAAEQLGYSQSTVTIQIKQLEEEYHTQLFDRIGRHVRLTSEGERFLAFANDILNRIYEMRSDMGNENFKKHQLRLGVIDSLMEYHLSDVLLRLYEQHPNYQITIKSAPPSELVQEMTHNELDIIYLLDQPIYDKNWIKALEAKESIVFVTSAASPLARRENVSMEEVIHQPFFSTEAGENYRKALDQYLAARGMALSCFLEIQDPAIIIRMLKEHGGVSFLPYFCVVDQVTAGQLAIVQVEDFHMHMQRQCIYHRDKWVTEEMRAFLKLIH</sequence>
<dbReference type="InterPro" id="IPR000847">
    <property type="entry name" value="LysR_HTH_N"/>
</dbReference>
<evidence type="ECO:0000313" key="6">
    <source>
        <dbReference type="EMBL" id="EEP29384.1"/>
    </source>
</evidence>